<keyword evidence="2" id="KW-1185">Reference proteome</keyword>
<sequence>MVVCGASDPNFLDGSARSHSFLDFLAGSSSGKFLDLIRCSSNDGGYGPSILVTWPFSKGDEPLSKSIGDPIFTLPITLVSRDVLQYHLSRESVVLHGERLLDNNSDDDGSFYGEDLDSQENYDLSIIQIGDEGFCKKSGKHNKRKTNEK</sequence>
<evidence type="ECO:0000313" key="1">
    <source>
        <dbReference type="EMBL" id="PKU67523.1"/>
    </source>
</evidence>
<reference evidence="1 2" key="1">
    <citation type="journal article" date="2016" name="Sci. Rep.">
        <title>The Dendrobium catenatum Lindl. genome sequence provides insights into polysaccharide synthase, floral development and adaptive evolution.</title>
        <authorList>
            <person name="Zhang G.Q."/>
            <person name="Xu Q."/>
            <person name="Bian C."/>
            <person name="Tsai W.C."/>
            <person name="Yeh C.M."/>
            <person name="Liu K.W."/>
            <person name="Yoshida K."/>
            <person name="Zhang L.S."/>
            <person name="Chang S.B."/>
            <person name="Chen F."/>
            <person name="Shi Y."/>
            <person name="Su Y.Y."/>
            <person name="Zhang Y.Q."/>
            <person name="Chen L.J."/>
            <person name="Yin Y."/>
            <person name="Lin M."/>
            <person name="Huang H."/>
            <person name="Deng H."/>
            <person name="Wang Z.W."/>
            <person name="Zhu S.L."/>
            <person name="Zhao X."/>
            <person name="Deng C."/>
            <person name="Niu S.C."/>
            <person name="Huang J."/>
            <person name="Wang M."/>
            <person name="Liu G.H."/>
            <person name="Yang H.J."/>
            <person name="Xiao X.J."/>
            <person name="Hsiao Y.Y."/>
            <person name="Wu W.L."/>
            <person name="Chen Y.Y."/>
            <person name="Mitsuda N."/>
            <person name="Ohme-Takagi M."/>
            <person name="Luo Y.B."/>
            <person name="Van de Peer Y."/>
            <person name="Liu Z.J."/>
        </authorList>
    </citation>
    <scope>NUCLEOTIDE SEQUENCE [LARGE SCALE GENOMIC DNA]</scope>
    <source>
        <tissue evidence="1">The whole plant</tissue>
    </source>
</reference>
<name>A0A2I0VVT6_9ASPA</name>
<accession>A0A2I0VVT6</accession>
<evidence type="ECO:0000313" key="2">
    <source>
        <dbReference type="Proteomes" id="UP000233837"/>
    </source>
</evidence>
<gene>
    <name evidence="1" type="ORF">MA16_Dca016247</name>
</gene>
<dbReference type="AlphaFoldDB" id="A0A2I0VVT6"/>
<reference evidence="1 2" key="2">
    <citation type="journal article" date="2017" name="Nature">
        <title>The Apostasia genome and the evolution of orchids.</title>
        <authorList>
            <person name="Zhang G.Q."/>
            <person name="Liu K.W."/>
            <person name="Li Z."/>
            <person name="Lohaus R."/>
            <person name="Hsiao Y.Y."/>
            <person name="Niu S.C."/>
            <person name="Wang J.Y."/>
            <person name="Lin Y.C."/>
            <person name="Xu Q."/>
            <person name="Chen L.J."/>
            <person name="Yoshida K."/>
            <person name="Fujiwara S."/>
            <person name="Wang Z.W."/>
            <person name="Zhang Y.Q."/>
            <person name="Mitsuda N."/>
            <person name="Wang M."/>
            <person name="Liu G.H."/>
            <person name="Pecoraro L."/>
            <person name="Huang H.X."/>
            <person name="Xiao X.J."/>
            <person name="Lin M."/>
            <person name="Wu X.Y."/>
            <person name="Wu W.L."/>
            <person name="Chen Y.Y."/>
            <person name="Chang S.B."/>
            <person name="Sakamoto S."/>
            <person name="Ohme-Takagi M."/>
            <person name="Yagi M."/>
            <person name="Zeng S.J."/>
            <person name="Shen C.Y."/>
            <person name="Yeh C.M."/>
            <person name="Luo Y.B."/>
            <person name="Tsai W.C."/>
            <person name="Van de Peer Y."/>
            <person name="Liu Z.J."/>
        </authorList>
    </citation>
    <scope>NUCLEOTIDE SEQUENCE [LARGE SCALE GENOMIC DNA]</scope>
    <source>
        <tissue evidence="1">The whole plant</tissue>
    </source>
</reference>
<organism evidence="1 2">
    <name type="scientific">Dendrobium catenatum</name>
    <dbReference type="NCBI Taxonomy" id="906689"/>
    <lineage>
        <taxon>Eukaryota</taxon>
        <taxon>Viridiplantae</taxon>
        <taxon>Streptophyta</taxon>
        <taxon>Embryophyta</taxon>
        <taxon>Tracheophyta</taxon>
        <taxon>Spermatophyta</taxon>
        <taxon>Magnoliopsida</taxon>
        <taxon>Liliopsida</taxon>
        <taxon>Asparagales</taxon>
        <taxon>Orchidaceae</taxon>
        <taxon>Epidendroideae</taxon>
        <taxon>Malaxideae</taxon>
        <taxon>Dendrobiinae</taxon>
        <taxon>Dendrobium</taxon>
    </lineage>
</organism>
<proteinExistence type="predicted"/>
<protein>
    <submittedName>
        <fullName evidence="1">Uncharacterized protein</fullName>
    </submittedName>
</protein>
<dbReference type="Proteomes" id="UP000233837">
    <property type="component" value="Unassembled WGS sequence"/>
</dbReference>
<dbReference type="EMBL" id="KZ503190">
    <property type="protein sequence ID" value="PKU67523.1"/>
    <property type="molecule type" value="Genomic_DNA"/>
</dbReference>